<organism evidence="1 2">
    <name type="scientific">Acidithiobacillus sulfuriphilus</name>
    <dbReference type="NCBI Taxonomy" id="1867749"/>
    <lineage>
        <taxon>Bacteria</taxon>
        <taxon>Pseudomonadati</taxon>
        <taxon>Pseudomonadota</taxon>
        <taxon>Acidithiobacillia</taxon>
        <taxon>Acidithiobacillales</taxon>
        <taxon>Acidithiobacillaceae</taxon>
        <taxon>Acidithiobacillus</taxon>
    </lineage>
</organism>
<keyword evidence="1" id="KW-0436">Ligase</keyword>
<dbReference type="EMBL" id="CP127527">
    <property type="protein sequence ID" value="XRI78357.1"/>
    <property type="molecule type" value="Genomic_DNA"/>
</dbReference>
<reference evidence="1 2" key="1">
    <citation type="journal article" date="2019" name="Int. J. Syst. Evol. Microbiol.">
        <title>Acidithiobacillus sulfuriphilus sp. nov.: an extremely acidophilic sulfur-oxidizing chemolithotroph isolated from a neutral pH environment.</title>
        <authorList>
            <person name="Falagan C."/>
            <person name="Moya-Beltran A."/>
            <person name="Castro M."/>
            <person name="Quatrini R."/>
            <person name="Johnson D.B."/>
        </authorList>
    </citation>
    <scope>NUCLEOTIDE SEQUENCE [LARGE SCALE GENOMIC DNA]</scope>
    <source>
        <strain evidence="1 2">CJ-2</strain>
    </source>
</reference>
<evidence type="ECO:0000313" key="2">
    <source>
        <dbReference type="Proteomes" id="UP000271650"/>
    </source>
</evidence>
<keyword evidence="2" id="KW-1185">Reference proteome</keyword>
<accession>A0ACD5HRB2</accession>
<gene>
    <name evidence="1" type="primary">tilS</name>
    <name evidence="1" type="ORF">EC580_006745</name>
</gene>
<evidence type="ECO:0000313" key="1">
    <source>
        <dbReference type="EMBL" id="XRI78357.1"/>
    </source>
</evidence>
<name>A0ACD5HRB2_9PROT</name>
<dbReference type="EC" id="6.3.4.19" evidence="1"/>
<sequence length="448" mass="49366">MKHELERCLHERLHRQLKLSVGQGVWVAFSGGGDSTALLGALKSLGHPVRAVHVDHGWRPESKAWAQHCQEIGARLGVPVEVLTLAPLTPGEGLEDRARRARYGAMAALLQKGDWLLTAHHREDQAETFLLQLLRGAGLEGLAAMPWQRPLGQGFLGRPFLDLERSLLRDYLEAMGLPYLEDPANDDPRFDRARLRHGLFPQLAALGWPQAATQFARAAENLGDALEVQRQWLAAQETSLGATGKEERGLELATLHRLSPAAQRIFLRHWLRRQGGLALPSRSRLTTLQDAIARGGKGGRILQWAGGAVWLQGGRIHALAQTPGPADWETGPWQMGGEPLFIPGWRAGLQTCAPAAAVHALNPALAREALHWRRRRPGESYRSSDGRHRPLKKLLLESAVPPAYRGDVPLLFFGEDQLVLILGYYTAPWAQAQGPEAIYLWRAEGGSA</sequence>
<proteinExistence type="predicted"/>
<protein>
    <submittedName>
        <fullName evidence="1">tRNA lysidine(34) synthetase TilS</fullName>
        <ecNumber evidence="1">6.3.4.19</ecNumber>
    </submittedName>
</protein>
<dbReference type="Proteomes" id="UP000271650">
    <property type="component" value="Chromosome"/>
</dbReference>